<organism evidence="4">
    <name type="scientific">marine sediment metagenome</name>
    <dbReference type="NCBI Taxonomy" id="412755"/>
    <lineage>
        <taxon>unclassified sequences</taxon>
        <taxon>metagenomes</taxon>
        <taxon>ecological metagenomes</taxon>
    </lineage>
</organism>
<dbReference type="InterPro" id="IPR029063">
    <property type="entry name" value="SAM-dependent_MTases_sf"/>
</dbReference>
<dbReference type="InterPro" id="IPR041698">
    <property type="entry name" value="Methyltransf_25"/>
</dbReference>
<sequence>YHVFIYTVGYARAVRNYFLNNSYIKSNMKILDAGCGGGLVTQIIHTIAHTKHMQSITFDGFDLTPAMLDMFRNWIKKNNITNISLVQANVLKPEQLPVNWNNYDLITVSGMLEHISREHITDAIKNLKNLLAPNGTLIIFISRKNWLTYWVITRWWKAETYSRAEIETIVRNAGLTRITFNRFAFPFNYLNSWVHIIEAKK</sequence>
<name>X0WIF9_9ZZZZ</name>
<dbReference type="Pfam" id="PF13649">
    <property type="entry name" value="Methyltransf_25"/>
    <property type="match status" value="1"/>
</dbReference>
<gene>
    <name evidence="4" type="ORF">S01H1_62836</name>
</gene>
<proteinExistence type="predicted"/>
<evidence type="ECO:0000256" key="1">
    <source>
        <dbReference type="ARBA" id="ARBA00022603"/>
    </source>
</evidence>
<dbReference type="GO" id="GO:0032259">
    <property type="term" value="P:methylation"/>
    <property type="evidence" value="ECO:0007669"/>
    <property type="project" value="UniProtKB-KW"/>
</dbReference>
<evidence type="ECO:0000313" key="4">
    <source>
        <dbReference type="EMBL" id="GAG30779.1"/>
    </source>
</evidence>
<dbReference type="CDD" id="cd02440">
    <property type="entry name" value="AdoMet_MTases"/>
    <property type="match status" value="1"/>
</dbReference>
<feature type="non-terminal residue" evidence="4">
    <location>
        <position position="1"/>
    </location>
</feature>
<protein>
    <recommendedName>
        <fullName evidence="3">Methyltransferase domain-containing protein</fullName>
    </recommendedName>
</protein>
<keyword evidence="1" id="KW-0489">Methyltransferase</keyword>
<dbReference type="SUPFAM" id="SSF53335">
    <property type="entry name" value="S-adenosyl-L-methionine-dependent methyltransferases"/>
    <property type="match status" value="1"/>
</dbReference>
<feature type="domain" description="Methyltransferase" evidence="3">
    <location>
        <begin position="30"/>
        <end position="135"/>
    </location>
</feature>
<comment type="caution">
    <text evidence="4">The sequence shown here is derived from an EMBL/GenBank/DDBJ whole genome shotgun (WGS) entry which is preliminary data.</text>
</comment>
<accession>X0WIF9</accession>
<dbReference type="Gene3D" id="3.40.50.150">
    <property type="entry name" value="Vaccinia Virus protein VP39"/>
    <property type="match status" value="1"/>
</dbReference>
<keyword evidence="2" id="KW-0808">Transferase</keyword>
<evidence type="ECO:0000259" key="3">
    <source>
        <dbReference type="Pfam" id="PF13649"/>
    </source>
</evidence>
<evidence type="ECO:0000256" key="2">
    <source>
        <dbReference type="ARBA" id="ARBA00022679"/>
    </source>
</evidence>
<dbReference type="GO" id="GO:0008168">
    <property type="term" value="F:methyltransferase activity"/>
    <property type="evidence" value="ECO:0007669"/>
    <property type="project" value="UniProtKB-KW"/>
</dbReference>
<dbReference type="EMBL" id="BARS01041304">
    <property type="protein sequence ID" value="GAG30779.1"/>
    <property type="molecule type" value="Genomic_DNA"/>
</dbReference>
<dbReference type="PANTHER" id="PTHR43861:SF1">
    <property type="entry name" value="TRANS-ACONITATE 2-METHYLTRANSFERASE"/>
    <property type="match status" value="1"/>
</dbReference>
<dbReference type="PANTHER" id="PTHR43861">
    <property type="entry name" value="TRANS-ACONITATE 2-METHYLTRANSFERASE-RELATED"/>
    <property type="match status" value="1"/>
</dbReference>
<dbReference type="AlphaFoldDB" id="X0WIF9"/>
<reference evidence="4" key="1">
    <citation type="journal article" date="2014" name="Front. Microbiol.">
        <title>High frequency of phylogenetically diverse reductive dehalogenase-homologous genes in deep subseafloor sedimentary metagenomes.</title>
        <authorList>
            <person name="Kawai M."/>
            <person name="Futagami T."/>
            <person name="Toyoda A."/>
            <person name="Takaki Y."/>
            <person name="Nishi S."/>
            <person name="Hori S."/>
            <person name="Arai W."/>
            <person name="Tsubouchi T."/>
            <person name="Morono Y."/>
            <person name="Uchiyama I."/>
            <person name="Ito T."/>
            <person name="Fujiyama A."/>
            <person name="Inagaki F."/>
            <person name="Takami H."/>
        </authorList>
    </citation>
    <scope>NUCLEOTIDE SEQUENCE</scope>
    <source>
        <strain evidence="4">Expedition CK06-06</strain>
    </source>
</reference>